<feature type="region of interest" description="Disordered" evidence="8">
    <location>
        <begin position="352"/>
        <end position="386"/>
    </location>
</feature>
<evidence type="ECO:0000259" key="9">
    <source>
        <dbReference type="PROSITE" id="PS50928"/>
    </source>
</evidence>
<dbReference type="PROSITE" id="PS50928">
    <property type="entry name" value="ABC_TM1"/>
    <property type="match status" value="1"/>
</dbReference>
<feature type="domain" description="ABC transmembrane type-1" evidence="9">
    <location>
        <begin position="116"/>
        <end position="310"/>
    </location>
</feature>
<accession>A0A017TG48</accession>
<dbReference type="eggNOG" id="COG4166">
    <property type="taxonomic scope" value="Bacteria"/>
</dbReference>
<feature type="region of interest" description="Disordered" evidence="8">
    <location>
        <begin position="1"/>
        <end position="20"/>
    </location>
</feature>
<gene>
    <name evidence="10" type="ORF">CAP_6827</name>
</gene>
<organism evidence="10 11">
    <name type="scientific">Chondromyces apiculatus DSM 436</name>
    <dbReference type="NCBI Taxonomy" id="1192034"/>
    <lineage>
        <taxon>Bacteria</taxon>
        <taxon>Pseudomonadati</taxon>
        <taxon>Myxococcota</taxon>
        <taxon>Polyangia</taxon>
        <taxon>Polyangiales</taxon>
        <taxon>Polyangiaceae</taxon>
        <taxon>Chondromyces</taxon>
    </lineage>
</organism>
<dbReference type="Gene3D" id="3.10.105.10">
    <property type="entry name" value="Dipeptide-binding Protein, Domain 3"/>
    <property type="match status" value="1"/>
</dbReference>
<reference evidence="10 11" key="1">
    <citation type="submission" date="2013-05" db="EMBL/GenBank/DDBJ databases">
        <title>Genome assembly of Chondromyces apiculatus DSM 436.</title>
        <authorList>
            <person name="Sharma G."/>
            <person name="Khatri I."/>
            <person name="Kaur C."/>
            <person name="Mayilraj S."/>
            <person name="Subramanian S."/>
        </authorList>
    </citation>
    <scope>NUCLEOTIDE SEQUENCE [LARGE SCALE GENOMIC DNA]</scope>
    <source>
        <strain evidence="10 11">DSM 436</strain>
    </source>
</reference>
<dbReference type="CDD" id="cd00995">
    <property type="entry name" value="PBP2_NikA_DppA_OppA_like"/>
    <property type="match status" value="1"/>
</dbReference>
<dbReference type="GO" id="GO:0055085">
    <property type="term" value="P:transmembrane transport"/>
    <property type="evidence" value="ECO:0007669"/>
    <property type="project" value="InterPro"/>
</dbReference>
<evidence type="ECO:0000256" key="2">
    <source>
        <dbReference type="ARBA" id="ARBA00022448"/>
    </source>
</evidence>
<keyword evidence="11" id="KW-1185">Reference proteome</keyword>
<dbReference type="OrthoDB" id="5469165at2"/>
<feature type="transmembrane region" description="Helical" evidence="7">
    <location>
        <begin position="155"/>
        <end position="178"/>
    </location>
</feature>
<comment type="caution">
    <text evidence="10">The sequence shown here is derived from an EMBL/GenBank/DDBJ whole genome shotgun (WGS) entry which is preliminary data.</text>
</comment>
<dbReference type="InterPro" id="IPR050366">
    <property type="entry name" value="BP-dependent_transpt_permease"/>
</dbReference>
<dbReference type="Gene3D" id="3.40.190.10">
    <property type="entry name" value="Periplasmic binding protein-like II"/>
    <property type="match status" value="1"/>
</dbReference>
<evidence type="ECO:0000313" key="11">
    <source>
        <dbReference type="Proteomes" id="UP000019678"/>
    </source>
</evidence>
<feature type="compositionally biased region" description="Pro residues" evidence="8">
    <location>
        <begin position="369"/>
        <end position="378"/>
    </location>
</feature>
<dbReference type="InterPro" id="IPR035906">
    <property type="entry name" value="MetI-like_sf"/>
</dbReference>
<proteinExistence type="inferred from homology"/>
<feature type="transmembrane region" description="Helical" evidence="7">
    <location>
        <begin position="52"/>
        <end position="70"/>
    </location>
</feature>
<sequence length="912" mass="97660">MSGGQGEQGQPARRSPPLSHRIATAAAATSPLRALLGEEGARRFRQDRAARLGIALAVAAILFAALGPLVTPHSPLTSDFTLARDVAGAPPGPSAAHWLGTDAIFRDLLARLASGGRVSLTVAFAATALSTAMGAVAGIVAGMSAGTRLEALDGALLGLVDVVLALPYLLVVTAIGIAVGRAEMGTLTLVLGLTSWTLTARLVRARTMEVTRQDFVEAARALGAGPLHVVRRHVLPNVAGTLATLGSFGVGQMILAEAALGYLGVGVSPPTPTWGRMLFEAEPSLAVRPFLGAAPALAILLNVLAWNRIGAGLQRALDPARPAALPSRRLPVDLLLAGAALLFTVTATPELSVRPPLDGAPHPGTLPSEVPPTPPPGAAPSSLPAEPVAQGGELRLATSVQVRTLDPALAYDEAALMMDELLFARLLTWDDEGRLTPDLATRVEVQEGGRRYLFHLRHGVRFHDGAELRAVDVQRSIERTLHPRTASPAASHYAMIQGFAEFHAGRAPHLAGVRADDAHTVAINLDAPDATFLPRMTLAFMAPVCPSMGDVAEAANPVLPCGAGPFKLVRWDRDTAVHFNRHEGYFRPGLPHLDAVTWYTGIRATTQRYLFEEGKIDLLRELTPADTARYQNDPAWAGRGRWVISPRINAVFLNTELPPFDRPAMRRAVAHAVDPAVLERLRPNIVAADRVLPPALPGPPRDVPMRQHDLARALADMAEAGYPFDPHTGRGGYPHPIDYLAVPDSFEQTVGEVLQQQLARAGIRLRLRLVSFATYLAEVSRRGAVTMGFAGWQADFPDPSSFFEPTLSSEAIHDEGSQNYAFFRHAGFDHVLAAARVEQDPARRMAAYLRAEEIVRDEAPWVPLYTSRIFELWPPYLRGYARSPVAPPRLDEVWLAPTPAPSAAPSSGSPPR</sequence>
<evidence type="ECO:0000313" key="10">
    <source>
        <dbReference type="EMBL" id="EYF07805.1"/>
    </source>
</evidence>
<dbReference type="AlphaFoldDB" id="A0A017TG48"/>
<protein>
    <submittedName>
        <fullName evidence="10">Oligopeptide transport system permease protein OppC</fullName>
    </submittedName>
</protein>
<dbReference type="SUPFAM" id="SSF53850">
    <property type="entry name" value="Periplasmic binding protein-like II"/>
    <property type="match status" value="1"/>
</dbReference>
<dbReference type="EMBL" id="ASRX01000006">
    <property type="protein sequence ID" value="EYF07805.1"/>
    <property type="molecule type" value="Genomic_DNA"/>
</dbReference>
<keyword evidence="3" id="KW-1003">Cell membrane</keyword>
<evidence type="ECO:0000256" key="1">
    <source>
        <dbReference type="ARBA" id="ARBA00004651"/>
    </source>
</evidence>
<dbReference type="Pfam" id="PF12911">
    <property type="entry name" value="OppC_N"/>
    <property type="match status" value="1"/>
</dbReference>
<comment type="similarity">
    <text evidence="7">Belongs to the binding-protein-dependent transport system permease family.</text>
</comment>
<dbReference type="Pfam" id="PF00528">
    <property type="entry name" value="BPD_transp_1"/>
    <property type="match status" value="1"/>
</dbReference>
<dbReference type="InterPro" id="IPR000515">
    <property type="entry name" value="MetI-like"/>
</dbReference>
<dbReference type="Gene3D" id="1.10.3720.10">
    <property type="entry name" value="MetI-like"/>
    <property type="match status" value="1"/>
</dbReference>
<evidence type="ECO:0000256" key="4">
    <source>
        <dbReference type="ARBA" id="ARBA00022692"/>
    </source>
</evidence>
<dbReference type="GO" id="GO:0005886">
    <property type="term" value="C:plasma membrane"/>
    <property type="evidence" value="ECO:0007669"/>
    <property type="project" value="UniProtKB-SubCell"/>
</dbReference>
<dbReference type="PANTHER" id="PTHR43386">
    <property type="entry name" value="OLIGOPEPTIDE TRANSPORT SYSTEM PERMEASE PROTEIN APPC"/>
    <property type="match status" value="1"/>
</dbReference>
<feature type="transmembrane region" description="Helical" evidence="7">
    <location>
        <begin position="118"/>
        <end position="143"/>
    </location>
</feature>
<name>A0A017TG48_9BACT</name>
<evidence type="ECO:0000256" key="3">
    <source>
        <dbReference type="ARBA" id="ARBA00022475"/>
    </source>
</evidence>
<dbReference type="PANTHER" id="PTHR43386:SF1">
    <property type="entry name" value="D,D-DIPEPTIDE TRANSPORT SYSTEM PERMEASE PROTEIN DDPC-RELATED"/>
    <property type="match status" value="1"/>
</dbReference>
<evidence type="ECO:0000256" key="6">
    <source>
        <dbReference type="ARBA" id="ARBA00023136"/>
    </source>
</evidence>
<keyword evidence="6 7" id="KW-0472">Membrane</keyword>
<dbReference type="SUPFAM" id="SSF161098">
    <property type="entry name" value="MetI-like"/>
    <property type="match status" value="1"/>
</dbReference>
<comment type="subcellular location">
    <subcellularLocation>
        <location evidence="1 7">Cell membrane</location>
        <topology evidence="1 7">Multi-pass membrane protein</topology>
    </subcellularLocation>
</comment>
<keyword evidence="4 7" id="KW-0812">Transmembrane</keyword>
<evidence type="ECO:0000256" key="8">
    <source>
        <dbReference type="SAM" id="MobiDB-lite"/>
    </source>
</evidence>
<dbReference type="STRING" id="1192034.CAP_6827"/>
<keyword evidence="5 7" id="KW-1133">Transmembrane helix</keyword>
<keyword evidence="2 7" id="KW-0813">Transport</keyword>
<dbReference type="eggNOG" id="COG1173">
    <property type="taxonomic scope" value="Bacteria"/>
</dbReference>
<dbReference type="Proteomes" id="UP000019678">
    <property type="component" value="Unassembled WGS sequence"/>
</dbReference>
<dbReference type="InterPro" id="IPR000914">
    <property type="entry name" value="SBP_5_dom"/>
</dbReference>
<dbReference type="CDD" id="cd06261">
    <property type="entry name" value="TM_PBP2"/>
    <property type="match status" value="1"/>
</dbReference>
<dbReference type="InterPro" id="IPR025966">
    <property type="entry name" value="OppC_N"/>
</dbReference>
<dbReference type="RefSeq" id="WP_052374163.1">
    <property type="nucleotide sequence ID" value="NZ_ASRX01000006.1"/>
</dbReference>
<dbReference type="Pfam" id="PF00496">
    <property type="entry name" value="SBP_bac_5"/>
    <property type="match status" value="1"/>
</dbReference>
<evidence type="ECO:0000256" key="7">
    <source>
        <dbReference type="RuleBase" id="RU363032"/>
    </source>
</evidence>
<evidence type="ECO:0000256" key="5">
    <source>
        <dbReference type="ARBA" id="ARBA00022989"/>
    </source>
</evidence>